<feature type="domain" description="DEAD-box RNA helicase Q" evidence="13">
    <location>
        <begin position="310"/>
        <end position="338"/>
    </location>
</feature>
<feature type="compositionally biased region" description="Low complexity" evidence="10">
    <location>
        <begin position="1719"/>
        <end position="1737"/>
    </location>
</feature>
<dbReference type="InterPro" id="IPR014001">
    <property type="entry name" value="Helicase_ATP-bd"/>
</dbReference>
<feature type="domain" description="Helicase C-terminal" evidence="12">
    <location>
        <begin position="581"/>
        <end position="768"/>
    </location>
</feature>
<feature type="short sequence motif" description="Q motif" evidence="9">
    <location>
        <begin position="310"/>
        <end position="338"/>
    </location>
</feature>
<keyword evidence="2" id="KW-0547">Nucleotide-binding</keyword>
<dbReference type="Gene3D" id="1.25.40.20">
    <property type="entry name" value="Ankyrin repeat-containing domain"/>
    <property type="match status" value="6"/>
</dbReference>
<keyword evidence="3" id="KW-0378">Hydrolase</keyword>
<dbReference type="CDD" id="cd18787">
    <property type="entry name" value="SF2_C_DEAD"/>
    <property type="match status" value="1"/>
</dbReference>
<feature type="region of interest" description="Disordered" evidence="10">
    <location>
        <begin position="1019"/>
        <end position="1051"/>
    </location>
</feature>
<feature type="compositionally biased region" description="Basic and acidic residues" evidence="10">
    <location>
        <begin position="22"/>
        <end position="38"/>
    </location>
</feature>
<evidence type="ECO:0000256" key="9">
    <source>
        <dbReference type="PROSITE-ProRule" id="PRU00552"/>
    </source>
</evidence>
<feature type="region of interest" description="Disordered" evidence="10">
    <location>
        <begin position="852"/>
        <end position="872"/>
    </location>
</feature>
<dbReference type="PANTHER" id="PTHR24198">
    <property type="entry name" value="ANKYRIN REPEAT AND PROTEIN KINASE DOMAIN-CONTAINING PROTEIN"/>
    <property type="match status" value="1"/>
</dbReference>
<dbReference type="PROSITE" id="PS50088">
    <property type="entry name" value="ANK_REPEAT"/>
    <property type="match status" value="9"/>
</dbReference>
<feature type="repeat" description="ANK" evidence="8">
    <location>
        <begin position="1110"/>
        <end position="1142"/>
    </location>
</feature>
<dbReference type="InterPro" id="IPR027417">
    <property type="entry name" value="P-loop_NTPase"/>
</dbReference>
<dbReference type="PROSITE" id="PS00039">
    <property type="entry name" value="DEAD_ATP_HELICASE"/>
    <property type="match status" value="1"/>
</dbReference>
<feature type="repeat" description="ANK" evidence="8">
    <location>
        <begin position="1380"/>
        <end position="1412"/>
    </location>
</feature>
<evidence type="ECO:0000259" key="12">
    <source>
        <dbReference type="PROSITE" id="PS51194"/>
    </source>
</evidence>
<dbReference type="SMART" id="SM00487">
    <property type="entry name" value="DEXDc"/>
    <property type="match status" value="1"/>
</dbReference>
<dbReference type="SMART" id="SM01178">
    <property type="entry name" value="DUF4217"/>
    <property type="match status" value="1"/>
</dbReference>
<feature type="repeat" description="ANK" evidence="8">
    <location>
        <begin position="1243"/>
        <end position="1275"/>
    </location>
</feature>
<dbReference type="PANTHER" id="PTHR24198:SF165">
    <property type="entry name" value="ANKYRIN REPEAT-CONTAINING PROTEIN-RELATED"/>
    <property type="match status" value="1"/>
</dbReference>
<evidence type="ECO:0000256" key="8">
    <source>
        <dbReference type="PROSITE-ProRule" id="PRU00023"/>
    </source>
</evidence>
<feature type="region of interest" description="Disordered" evidence="10">
    <location>
        <begin position="1"/>
        <end position="150"/>
    </location>
</feature>
<feature type="region of interest" description="Disordered" evidence="10">
    <location>
        <begin position="1712"/>
        <end position="1737"/>
    </location>
</feature>
<feature type="compositionally biased region" description="Low complexity" evidence="10">
    <location>
        <begin position="55"/>
        <end position="85"/>
    </location>
</feature>
<sequence>MAEDGLLLNLAGTADDGTVPLRVRESKNKWTRRLERRTAPTGPGKHRKTPGKPGQGQAPARRAPAAPQLKGYALEALPAPQPSAEEPAEQRRAPAVAGAPAEKLACGDAAAPAAAARGGHARFATQPSEDDDLLDRLPRASGAADNGAPDDVLAAVSALRRRDAALAAAAAQSGADPEPHPDPQPDPGRVPAGSPWRQGAAPAAAGQRAASAAGVGQDSGGAQERPDDEEAEAGGAAPGVVSFVGAREQLAPRKRRRREPRPPEQPPAKKAAASKAQGVPAARIRPGELVHAERDVPAAQRAAVFGAAADTFAGLGLASSLAEHLEDINFLAPTEVQRAAIPVMLAGRDALVSAPTGSGKTLAYLAPIVHDLQAQGLEPRVARGEGTYALVLVPTRELCLQVTDVLAMLLRRYHWLVGGAVLGGESRGSEKARLRKGVTALVATPGRLLDHLANTAAFRTSELRWLVLDEADRLLDLGFKEKIGEAVRILDERTAAASTRRRQTALLSATLPAGLEGLVSLTLHNPVPIGFRTRLEGGRLRIEPGAAAGSGGAPGAATAAAAGVSTRGAGGGAAASSVPAQLKQRFVEVPCRHRLAALVAALAACGRGGRARKVVVFVSSCDAADFIPRLLQEAGVAQPLPDELDDELPEEPPLLACPMFRLHGNMPQADRMRTFLAFSRCEEGVLCCTDVAARGLDFPAVTSIIQYDPPGEASEYVHRVGRTARLGQQGEALLFLLPSERGYLAHLAAAGHALQELQLLPLLDALPGSQGRHSRRGADAHEGAAELQARLMAANVRVPGLRALAADAFRAHVRAYATHAAATRDVFHVRRLHLGHLAHAFALRESPSLIGGSASKEEKRKRNKEKQKCGESAGGCCCAAVKAPAELARSLAPTGWRSALLAAGADPAAQDTELRSALHHAVLRGHAAVAEALLAAGGAALLFAKDLLGCTPVHLAAMQAQMQNQLTVKLAAALRRDPRGRTPLHEAARRCCMQEFAGFLRAFLGWGLATGEEAAEPTRAGAAAASSTSNGGPHGSVGAGEGPAGSGGAPDAQAWAELAKHVELGRPGAAALRRVMGWSPMHVAAAEGRPAALRVLAGECGCSLVARSANSWKPLHSAAAHNQVGAIDALVQLGCEAAVSDSMAQTPLHVAAAEGHVDAIHALVRLGCDPAARDRDGCTPLYCAAAWDQAEAVLALDGAGCPAWARSGDGRTPLHAAAEQGWEGLLDVLVRRLDSKVDARDAKQLTPLHMAAAGGHAGAVQRLLVLGAEADPCDSRGRTPLHHAAKQGRAAAVEALVQAGADVHARDVPGGYTPLHLAADAGQGDAVAALVALGAPLEARSAKGLTPLALATFKGPANMDAIGALVELGASAAPLTEHEALETPLHIAARCGRVDALRRLLACGMPVTARTKDGSSPLHYAAAFGQAAVVEPLVRAGCSVSCTDDACNTPLHLAAGCGFLETVEALVALAASPAGKTPRGIPAGTAHGSGAAANAANGVNGGATAATVPMSVAQAAAAAAPAGLGLPDVSLQLAAYPCGRAGEPGIGLGLGLGLGADERSGGGAEGGLQLFLRRSSEAWHMSSLEADRKRLVAVAERLVQLGAQPSAVDAEGRTALHLAAGCGDGAMVAKLVALGTDVNCRDSVGGTPMHHAAMAGKQDTMFALARLGCDWRARAEGIDGATAAFVLCGQHGKSSRQQKLVEAKLKRMAAEGAAERAAGRTTAAEPPAVAAVDSHASSSARASNGTVEVVAEAAAGADAAQAAARAALDSAIARALHMLDLAGSASGSQVAAALEALDGAIEGAGAAGVSAKAGGFGAFEGGSPGAFGVGAGHALVSGDAQPGGAAARSLQLGHDHFGSAAAHGSLAQPGGGWGPFG</sequence>
<dbReference type="InterPro" id="IPR011545">
    <property type="entry name" value="DEAD/DEAH_box_helicase_dom"/>
</dbReference>
<evidence type="ECO:0000313" key="15">
    <source>
        <dbReference type="Proteomes" id="UP001445335"/>
    </source>
</evidence>
<dbReference type="PROSITE" id="PS50297">
    <property type="entry name" value="ANK_REP_REGION"/>
    <property type="match status" value="8"/>
</dbReference>
<reference evidence="14 15" key="1">
    <citation type="journal article" date="2024" name="Nat. Commun.">
        <title>Phylogenomics reveals the evolutionary origins of lichenization in chlorophyte algae.</title>
        <authorList>
            <person name="Puginier C."/>
            <person name="Libourel C."/>
            <person name="Otte J."/>
            <person name="Skaloud P."/>
            <person name="Haon M."/>
            <person name="Grisel S."/>
            <person name="Petersen M."/>
            <person name="Berrin J.G."/>
            <person name="Delaux P.M."/>
            <person name="Dal Grande F."/>
            <person name="Keller J."/>
        </authorList>
    </citation>
    <scope>NUCLEOTIDE SEQUENCE [LARGE SCALE GENOMIC DNA]</scope>
    <source>
        <strain evidence="14 15">SAG 245.80</strain>
    </source>
</reference>
<feature type="repeat" description="ANK" evidence="8">
    <location>
        <begin position="1611"/>
        <end position="1643"/>
    </location>
</feature>
<dbReference type="CDD" id="cd17949">
    <property type="entry name" value="DEADc_DDX31"/>
    <property type="match status" value="1"/>
</dbReference>
<evidence type="ECO:0000259" key="11">
    <source>
        <dbReference type="PROSITE" id="PS51192"/>
    </source>
</evidence>
<dbReference type="SMART" id="SM00248">
    <property type="entry name" value="ANK"/>
    <property type="match status" value="16"/>
</dbReference>
<evidence type="ECO:0000256" key="4">
    <source>
        <dbReference type="ARBA" id="ARBA00022806"/>
    </source>
</evidence>
<evidence type="ECO:0000256" key="5">
    <source>
        <dbReference type="ARBA" id="ARBA00022840"/>
    </source>
</evidence>
<dbReference type="PRINTS" id="PR01415">
    <property type="entry name" value="ANKYRIN"/>
</dbReference>
<dbReference type="GO" id="GO:0003724">
    <property type="term" value="F:RNA helicase activity"/>
    <property type="evidence" value="ECO:0007669"/>
    <property type="project" value="InterPro"/>
</dbReference>
<feature type="compositionally biased region" description="Low complexity" evidence="10">
    <location>
        <begin position="106"/>
        <end position="124"/>
    </location>
</feature>
<dbReference type="PROSITE" id="PS51195">
    <property type="entry name" value="Q_MOTIF"/>
    <property type="match status" value="1"/>
</dbReference>
<feature type="domain" description="Helicase ATP-binding" evidence="11">
    <location>
        <begin position="341"/>
        <end position="529"/>
    </location>
</feature>
<organism evidence="14 15">
    <name type="scientific">Elliptochloris bilobata</name>
    <dbReference type="NCBI Taxonomy" id="381761"/>
    <lineage>
        <taxon>Eukaryota</taxon>
        <taxon>Viridiplantae</taxon>
        <taxon>Chlorophyta</taxon>
        <taxon>core chlorophytes</taxon>
        <taxon>Trebouxiophyceae</taxon>
        <taxon>Trebouxiophyceae incertae sedis</taxon>
        <taxon>Elliptochloris clade</taxon>
        <taxon>Elliptochloris</taxon>
    </lineage>
</organism>
<evidence type="ECO:0000259" key="13">
    <source>
        <dbReference type="PROSITE" id="PS51195"/>
    </source>
</evidence>
<feature type="repeat" description="ANK" evidence="8">
    <location>
        <begin position="1209"/>
        <end position="1232"/>
    </location>
</feature>
<dbReference type="InterPro" id="IPR036770">
    <property type="entry name" value="Ankyrin_rpt-contain_sf"/>
</dbReference>
<dbReference type="Pfam" id="PF00271">
    <property type="entry name" value="Helicase_C"/>
    <property type="match status" value="1"/>
</dbReference>
<dbReference type="GO" id="GO:0003723">
    <property type="term" value="F:RNA binding"/>
    <property type="evidence" value="ECO:0007669"/>
    <property type="project" value="UniProtKB-KW"/>
</dbReference>
<dbReference type="InterPro" id="IPR000629">
    <property type="entry name" value="RNA-helicase_DEAD-box_CS"/>
</dbReference>
<evidence type="ECO:0008006" key="16">
    <source>
        <dbReference type="Google" id="ProtNLM"/>
    </source>
</evidence>
<feature type="repeat" description="ANK" evidence="8">
    <location>
        <begin position="1413"/>
        <end position="1445"/>
    </location>
</feature>
<feature type="compositionally biased region" description="Low complexity" evidence="10">
    <location>
        <begin position="268"/>
        <end position="277"/>
    </location>
</feature>
<dbReference type="InterPro" id="IPR002110">
    <property type="entry name" value="Ankyrin_rpt"/>
</dbReference>
<dbReference type="SUPFAM" id="SSF52540">
    <property type="entry name" value="P-loop containing nucleoside triphosphate hydrolases"/>
    <property type="match status" value="2"/>
</dbReference>
<dbReference type="GO" id="GO:0016787">
    <property type="term" value="F:hydrolase activity"/>
    <property type="evidence" value="ECO:0007669"/>
    <property type="project" value="UniProtKB-KW"/>
</dbReference>
<dbReference type="SUPFAM" id="SSF48403">
    <property type="entry name" value="Ankyrin repeat"/>
    <property type="match status" value="3"/>
</dbReference>
<dbReference type="Pfam" id="PF13959">
    <property type="entry name" value="CTE_SPB4"/>
    <property type="match status" value="1"/>
</dbReference>
<proteinExistence type="predicted"/>
<keyword evidence="4" id="KW-0347">Helicase</keyword>
<evidence type="ECO:0000256" key="7">
    <source>
        <dbReference type="ARBA" id="ARBA00023043"/>
    </source>
</evidence>
<keyword evidence="5" id="KW-0067">ATP-binding</keyword>
<evidence type="ECO:0000313" key="14">
    <source>
        <dbReference type="EMBL" id="KAK9826781.1"/>
    </source>
</evidence>
<evidence type="ECO:0000256" key="2">
    <source>
        <dbReference type="ARBA" id="ARBA00022741"/>
    </source>
</evidence>
<dbReference type="InterPro" id="IPR001650">
    <property type="entry name" value="Helicase_C-like"/>
</dbReference>
<dbReference type="InterPro" id="IPR025313">
    <property type="entry name" value="SPB4-like_CTE"/>
</dbReference>
<evidence type="ECO:0000256" key="6">
    <source>
        <dbReference type="ARBA" id="ARBA00022884"/>
    </source>
</evidence>
<dbReference type="Pfam" id="PF00023">
    <property type="entry name" value="Ank"/>
    <property type="match status" value="2"/>
</dbReference>
<feature type="compositionally biased region" description="Low complexity" evidence="10">
    <location>
        <begin position="189"/>
        <end position="213"/>
    </location>
</feature>
<comment type="caution">
    <text evidence="14">The sequence shown here is derived from an EMBL/GenBank/DDBJ whole genome shotgun (WGS) entry which is preliminary data.</text>
</comment>
<feature type="compositionally biased region" description="Low complexity" evidence="10">
    <location>
        <begin position="1019"/>
        <end position="1031"/>
    </location>
</feature>
<feature type="compositionally biased region" description="Gly residues" evidence="10">
    <location>
        <begin position="1032"/>
        <end position="1048"/>
    </location>
</feature>
<dbReference type="SMART" id="SM00490">
    <property type="entry name" value="HELICc"/>
    <property type="match status" value="1"/>
</dbReference>
<evidence type="ECO:0000256" key="1">
    <source>
        <dbReference type="ARBA" id="ARBA00022737"/>
    </source>
</evidence>
<name>A0AAW1QZ90_9CHLO</name>
<keyword evidence="1" id="KW-0677">Repeat</keyword>
<keyword evidence="15" id="KW-1185">Reference proteome</keyword>
<dbReference type="Gene3D" id="3.40.50.300">
    <property type="entry name" value="P-loop containing nucleotide triphosphate hydrolases"/>
    <property type="match status" value="2"/>
</dbReference>
<dbReference type="Pfam" id="PF12796">
    <property type="entry name" value="Ank_2"/>
    <property type="match status" value="4"/>
</dbReference>
<evidence type="ECO:0000256" key="3">
    <source>
        <dbReference type="ARBA" id="ARBA00022801"/>
    </source>
</evidence>
<dbReference type="Pfam" id="PF00270">
    <property type="entry name" value="DEAD"/>
    <property type="match status" value="1"/>
</dbReference>
<protein>
    <recommendedName>
        <fullName evidence="16">RNA helicase</fullName>
    </recommendedName>
</protein>
<feature type="repeat" description="ANK" evidence="8">
    <location>
        <begin position="1276"/>
        <end position="1308"/>
    </location>
</feature>
<evidence type="ECO:0000256" key="10">
    <source>
        <dbReference type="SAM" id="MobiDB-lite"/>
    </source>
</evidence>
<keyword evidence="7 8" id="KW-0040">ANK repeat</keyword>
<dbReference type="PROSITE" id="PS51194">
    <property type="entry name" value="HELICASE_CTER"/>
    <property type="match status" value="1"/>
</dbReference>
<dbReference type="EMBL" id="JALJOU010000063">
    <property type="protein sequence ID" value="KAK9826781.1"/>
    <property type="molecule type" value="Genomic_DNA"/>
</dbReference>
<dbReference type="PROSITE" id="PS51192">
    <property type="entry name" value="HELICASE_ATP_BIND_1"/>
    <property type="match status" value="1"/>
</dbReference>
<accession>A0AAW1QZ90</accession>
<feature type="repeat" description="ANK" evidence="8">
    <location>
        <begin position="1310"/>
        <end position="1342"/>
    </location>
</feature>
<dbReference type="Proteomes" id="UP001445335">
    <property type="component" value="Unassembled WGS sequence"/>
</dbReference>
<dbReference type="GO" id="GO:0005524">
    <property type="term" value="F:ATP binding"/>
    <property type="evidence" value="ECO:0007669"/>
    <property type="project" value="UniProtKB-KW"/>
</dbReference>
<dbReference type="InterPro" id="IPR014014">
    <property type="entry name" value="RNA_helicase_DEAD_Q_motif"/>
</dbReference>
<feature type="repeat" description="ANK" evidence="8">
    <location>
        <begin position="1143"/>
        <end position="1175"/>
    </location>
</feature>
<gene>
    <name evidence="14" type="ORF">WJX81_008505</name>
</gene>
<keyword evidence="6" id="KW-0694">RNA-binding</keyword>
<feature type="region of interest" description="Disordered" evidence="10">
    <location>
        <begin position="163"/>
        <end position="282"/>
    </location>
</feature>